<reference evidence="1 2" key="1">
    <citation type="journal article" date="2019" name="Sci. Rep.">
        <title>Nanopore sequencing improves the draft genome of the human pathogenic amoeba Naegleria fowleri.</title>
        <authorList>
            <person name="Liechti N."/>
            <person name="Schurch N."/>
            <person name="Bruggmann R."/>
            <person name="Wittwer M."/>
        </authorList>
    </citation>
    <scope>NUCLEOTIDE SEQUENCE [LARGE SCALE GENOMIC DNA]</scope>
    <source>
        <strain evidence="1 2">ATCC 30894</strain>
    </source>
</reference>
<dbReference type="VEuPathDB" id="AmoebaDB:NF0018190"/>
<sequence>MTSHRDGHGDRSQALINSRMTLYNLPDEVISKICSYFFAKPLCISYPFPALSCISCSDFTSLISLIHTNRKLRDLIRNNVDLWSQCLFRYPCFFNNNLKMLKHMMIKCEKKFSNLQVPSFEKCKTIESFDTFKRDNYISDDDKDFNYVIGKTKKDEDSDTDTKTCQDHHYCACESQFLDYYADFVNVFCNTQNIDIHFEGIVPLPELLYKTSPPSDFMLKKYCERFPNIQYLTFTDHRERVECNYWFHREMNFSKNLWWYNLQGILVGYYEFRALKSASFLKPNQNWLPLFKPKKESALKYLQHSISLGNGKSHILLKELQDFERDHPNIKVTSTVFGSDIQCFSVIYNYLKRVSLTIGDVTEEVCSLKNIKLLNLSWLDIIYKPNTSVSPLQIVFDNVNAPMLERFNCEQCSLTVIDTQCFPRLNSLTLHQCKFSKQFWIDSHCDSLEKLNLHFDSGVTELSDYYFNKCFKNFEELTIENGAKIIELCDIHTLKHVRVTGVDVFDANNCGKSEFDFQKVKLRTSISQQHIDKIYLCSSQECVITISATECEQLNLSYYVSSTSSSSNIHSVNIEKISTLMINMNTRNHSDIETAFSMIPSSSVVENLEWSCYNSSSKDSVSLLLECLQRFKSLRNLKLSNSNFKILHNLIEQLKTLCLPYHIENIEYSGSFWSNGSSCYFSLSIPFSNEMQSLLTHNDDSISSIMNHPYLIKNDFMRGVYDQECHIITSASLKNLNVYGSGNEPQYFTELPQIQFGDLPNLQTLKLAHLKVVERLPAMNLLTELKISKCQEVSINLSAFPSLRQCIIENCKNLSISCIDNYKSKLKFLQIKNIQELNAQLSAPEMLQPVRELVIIKIKTITSNSIINVSNMRPPFLAVLHLDEKNIVRQ</sequence>
<dbReference type="Gene3D" id="3.80.10.10">
    <property type="entry name" value="Ribonuclease Inhibitor"/>
    <property type="match status" value="2"/>
</dbReference>
<gene>
    <name evidence="1" type="ORF">FDP41_007826</name>
</gene>
<dbReference type="VEuPathDB" id="AmoebaDB:FDP41_007826"/>
<name>A0A6A5C9P9_NAEFO</name>
<comment type="caution">
    <text evidence="1">The sequence shown here is derived from an EMBL/GenBank/DDBJ whole genome shotgun (WGS) entry which is preliminary data.</text>
</comment>
<evidence type="ECO:0000313" key="1">
    <source>
        <dbReference type="EMBL" id="KAF0983911.1"/>
    </source>
</evidence>
<proteinExistence type="predicted"/>
<dbReference type="SUPFAM" id="SSF52058">
    <property type="entry name" value="L domain-like"/>
    <property type="match status" value="1"/>
</dbReference>
<dbReference type="OrthoDB" id="10350458at2759"/>
<dbReference type="AlphaFoldDB" id="A0A6A5C9P9"/>
<dbReference type="RefSeq" id="XP_044568624.1">
    <property type="nucleotide sequence ID" value="XM_044711613.1"/>
</dbReference>
<dbReference type="OMA" id="RERVECN"/>
<dbReference type="InterPro" id="IPR032675">
    <property type="entry name" value="LRR_dom_sf"/>
</dbReference>
<accession>A0A6A5C9P9</accession>
<evidence type="ECO:0000313" key="2">
    <source>
        <dbReference type="Proteomes" id="UP000444721"/>
    </source>
</evidence>
<keyword evidence="2" id="KW-1185">Reference proteome</keyword>
<dbReference type="VEuPathDB" id="AmoebaDB:NfTy_005590"/>
<organism evidence="1 2">
    <name type="scientific">Naegleria fowleri</name>
    <name type="common">Brain eating amoeba</name>
    <dbReference type="NCBI Taxonomy" id="5763"/>
    <lineage>
        <taxon>Eukaryota</taxon>
        <taxon>Discoba</taxon>
        <taxon>Heterolobosea</taxon>
        <taxon>Tetramitia</taxon>
        <taxon>Eutetramitia</taxon>
        <taxon>Vahlkampfiidae</taxon>
        <taxon>Naegleria</taxon>
    </lineage>
</organism>
<dbReference type="EMBL" id="VFQX01000004">
    <property type="protein sequence ID" value="KAF0983911.1"/>
    <property type="molecule type" value="Genomic_DNA"/>
</dbReference>
<protein>
    <recommendedName>
        <fullName evidence="3">F-box domain-containing protein</fullName>
    </recommendedName>
</protein>
<dbReference type="Proteomes" id="UP000444721">
    <property type="component" value="Unassembled WGS sequence"/>
</dbReference>
<dbReference type="GeneID" id="68115044"/>
<evidence type="ECO:0008006" key="3">
    <source>
        <dbReference type="Google" id="ProtNLM"/>
    </source>
</evidence>
<dbReference type="SUPFAM" id="SSF52047">
    <property type="entry name" value="RNI-like"/>
    <property type="match status" value="1"/>
</dbReference>